<evidence type="ECO:0000256" key="2">
    <source>
        <dbReference type="SAM" id="Phobius"/>
    </source>
</evidence>
<feature type="transmembrane region" description="Helical" evidence="2">
    <location>
        <begin position="12"/>
        <end position="34"/>
    </location>
</feature>
<feature type="transmembrane region" description="Helical" evidence="2">
    <location>
        <begin position="46"/>
        <end position="69"/>
    </location>
</feature>
<gene>
    <name evidence="3" type="ORF">FA13DRAFT_1785109</name>
</gene>
<reference evidence="3 4" key="1">
    <citation type="journal article" date="2019" name="Nat. Ecol. Evol.">
        <title>Megaphylogeny resolves global patterns of mushroom evolution.</title>
        <authorList>
            <person name="Varga T."/>
            <person name="Krizsan K."/>
            <person name="Foldi C."/>
            <person name="Dima B."/>
            <person name="Sanchez-Garcia M."/>
            <person name="Sanchez-Ramirez S."/>
            <person name="Szollosi G.J."/>
            <person name="Szarkandi J.G."/>
            <person name="Papp V."/>
            <person name="Albert L."/>
            <person name="Andreopoulos W."/>
            <person name="Angelini C."/>
            <person name="Antonin V."/>
            <person name="Barry K.W."/>
            <person name="Bougher N.L."/>
            <person name="Buchanan P."/>
            <person name="Buyck B."/>
            <person name="Bense V."/>
            <person name="Catcheside P."/>
            <person name="Chovatia M."/>
            <person name="Cooper J."/>
            <person name="Damon W."/>
            <person name="Desjardin D."/>
            <person name="Finy P."/>
            <person name="Geml J."/>
            <person name="Haridas S."/>
            <person name="Hughes K."/>
            <person name="Justo A."/>
            <person name="Karasinski D."/>
            <person name="Kautmanova I."/>
            <person name="Kiss B."/>
            <person name="Kocsube S."/>
            <person name="Kotiranta H."/>
            <person name="LaButti K.M."/>
            <person name="Lechner B.E."/>
            <person name="Liimatainen K."/>
            <person name="Lipzen A."/>
            <person name="Lukacs Z."/>
            <person name="Mihaltcheva S."/>
            <person name="Morgado L.N."/>
            <person name="Niskanen T."/>
            <person name="Noordeloos M.E."/>
            <person name="Ohm R.A."/>
            <person name="Ortiz-Santana B."/>
            <person name="Ovrebo C."/>
            <person name="Racz N."/>
            <person name="Riley R."/>
            <person name="Savchenko A."/>
            <person name="Shiryaev A."/>
            <person name="Soop K."/>
            <person name="Spirin V."/>
            <person name="Szebenyi C."/>
            <person name="Tomsovsky M."/>
            <person name="Tulloss R.E."/>
            <person name="Uehling J."/>
            <person name="Grigoriev I.V."/>
            <person name="Vagvolgyi C."/>
            <person name="Papp T."/>
            <person name="Martin F.M."/>
            <person name="Miettinen O."/>
            <person name="Hibbett D.S."/>
            <person name="Nagy L.G."/>
        </authorList>
    </citation>
    <scope>NUCLEOTIDE SEQUENCE [LARGE SCALE GENOMIC DNA]</scope>
    <source>
        <strain evidence="3 4">FP101781</strain>
    </source>
</reference>
<keyword evidence="2" id="KW-0812">Transmembrane</keyword>
<feature type="transmembrane region" description="Helical" evidence="2">
    <location>
        <begin position="242"/>
        <end position="263"/>
    </location>
</feature>
<evidence type="ECO:0000256" key="1">
    <source>
        <dbReference type="SAM" id="MobiDB-lite"/>
    </source>
</evidence>
<accession>A0A4Y7TXC7</accession>
<keyword evidence="4" id="KW-1185">Reference proteome</keyword>
<keyword evidence="2" id="KW-1133">Transmembrane helix</keyword>
<proteinExistence type="predicted"/>
<feature type="region of interest" description="Disordered" evidence="1">
    <location>
        <begin position="301"/>
        <end position="320"/>
    </location>
</feature>
<dbReference type="AlphaFoldDB" id="A0A4Y7TXC7"/>
<protein>
    <submittedName>
        <fullName evidence="3">Uncharacterized protein</fullName>
    </submittedName>
</protein>
<feature type="transmembrane region" description="Helical" evidence="2">
    <location>
        <begin position="124"/>
        <end position="151"/>
    </location>
</feature>
<evidence type="ECO:0000313" key="4">
    <source>
        <dbReference type="Proteomes" id="UP000298030"/>
    </source>
</evidence>
<sequence>MVTVTSSHIPDFITILFVNSFSYLVGSIAAVRYIQSKCFKLDATLARVFFGAMFMVGTLQATLVLIYFYNLIKDASWGGSLSRPREMAALASYLTSNVLMFSLQIYTCVRALHFAHASKGPWPYRVVIIFAGFASLTALGTGGFYVSRIFWNVKDSYGFLYEGASTATKTPVVLQSSATFICEASATLALVFSFKGGRDGIEMGSLKKFMDAFIVVCLQRLFMVCAFTVLGVALYFSKPEASVFTAFFFGTTHIYVAFFFWSLNARTVYTRGFPGGSLRVESILPCFRSCAERHEMVDSSCHAPPSSGSEPQSAAPPTRG</sequence>
<comment type="caution">
    <text evidence="3">The sequence shown here is derived from an EMBL/GenBank/DDBJ whole genome shotgun (WGS) entry which is preliminary data.</text>
</comment>
<name>A0A4Y7TXC7_COPMI</name>
<keyword evidence="2" id="KW-0472">Membrane</keyword>
<feature type="transmembrane region" description="Helical" evidence="2">
    <location>
        <begin position="213"/>
        <end position="236"/>
    </location>
</feature>
<organism evidence="3 4">
    <name type="scientific">Coprinellus micaceus</name>
    <name type="common">Glistening ink-cap mushroom</name>
    <name type="synonym">Coprinus micaceus</name>
    <dbReference type="NCBI Taxonomy" id="71717"/>
    <lineage>
        <taxon>Eukaryota</taxon>
        <taxon>Fungi</taxon>
        <taxon>Dikarya</taxon>
        <taxon>Basidiomycota</taxon>
        <taxon>Agaricomycotina</taxon>
        <taxon>Agaricomycetes</taxon>
        <taxon>Agaricomycetidae</taxon>
        <taxon>Agaricales</taxon>
        <taxon>Agaricineae</taxon>
        <taxon>Psathyrellaceae</taxon>
        <taxon>Coprinellus</taxon>
    </lineage>
</organism>
<evidence type="ECO:0000313" key="3">
    <source>
        <dbReference type="EMBL" id="TEB38825.1"/>
    </source>
</evidence>
<dbReference type="Proteomes" id="UP000298030">
    <property type="component" value="Unassembled WGS sequence"/>
</dbReference>
<feature type="transmembrane region" description="Helical" evidence="2">
    <location>
        <begin position="89"/>
        <end position="112"/>
    </location>
</feature>
<dbReference type="EMBL" id="QPFP01000002">
    <property type="protein sequence ID" value="TEB38825.1"/>
    <property type="molecule type" value="Genomic_DNA"/>
</dbReference>